<evidence type="ECO:0000313" key="2">
    <source>
        <dbReference type="Proteomes" id="UP001179614"/>
    </source>
</evidence>
<dbReference type="Proteomes" id="UP001179614">
    <property type="component" value="Chromosome"/>
</dbReference>
<dbReference type="RefSeq" id="WP_270169991.1">
    <property type="nucleotide sequence ID" value="NZ_CP089391.1"/>
</dbReference>
<name>A0ABY7MV45_9BRAD</name>
<accession>A0ABY7MV45</accession>
<reference evidence="1" key="1">
    <citation type="submission" date="2021-12" db="EMBL/GenBank/DDBJ databases">
        <title>Bradyrhizobium xenonodulans sp. nov.</title>
        <authorList>
            <person name="Claassens R."/>
            <person name="Venter S.N."/>
            <person name="Beukes C.W."/>
            <person name="Stepkowski T."/>
            <person name="Steenkamp E.T."/>
        </authorList>
    </citation>
    <scope>NUCLEOTIDE SEQUENCE</scope>
    <source>
        <strain evidence="1">14AB</strain>
    </source>
</reference>
<proteinExistence type="predicted"/>
<gene>
    <name evidence="1" type="ORF">I3J27_13660</name>
</gene>
<organism evidence="1 2">
    <name type="scientific">Bradyrhizobium xenonodulans</name>
    <dbReference type="NCBI Taxonomy" id="2736875"/>
    <lineage>
        <taxon>Bacteria</taxon>
        <taxon>Pseudomonadati</taxon>
        <taxon>Pseudomonadota</taxon>
        <taxon>Alphaproteobacteria</taxon>
        <taxon>Hyphomicrobiales</taxon>
        <taxon>Nitrobacteraceae</taxon>
        <taxon>Bradyrhizobium</taxon>
    </lineage>
</organism>
<dbReference type="EMBL" id="CP089391">
    <property type="protein sequence ID" value="WBL81414.1"/>
    <property type="molecule type" value="Genomic_DNA"/>
</dbReference>
<protein>
    <submittedName>
        <fullName evidence="1">Uncharacterized protein</fullName>
    </submittedName>
</protein>
<keyword evidence="2" id="KW-1185">Reference proteome</keyword>
<evidence type="ECO:0000313" key="1">
    <source>
        <dbReference type="EMBL" id="WBL81414.1"/>
    </source>
</evidence>
<sequence length="75" mass="8353">MLLHTIPSDFAISLISLSRERGLLAALRERLALMPLRTFDGSISLWLKYIVAADGRSCDGSLEEKDDAHLLAELR</sequence>